<evidence type="ECO:0000313" key="3">
    <source>
        <dbReference type="Proteomes" id="UP001219525"/>
    </source>
</evidence>
<organism evidence="2 3">
    <name type="scientific">Mycena pura</name>
    <dbReference type="NCBI Taxonomy" id="153505"/>
    <lineage>
        <taxon>Eukaryota</taxon>
        <taxon>Fungi</taxon>
        <taxon>Dikarya</taxon>
        <taxon>Basidiomycota</taxon>
        <taxon>Agaricomycotina</taxon>
        <taxon>Agaricomycetes</taxon>
        <taxon>Agaricomycetidae</taxon>
        <taxon>Agaricales</taxon>
        <taxon>Marasmiineae</taxon>
        <taxon>Mycenaceae</taxon>
        <taxon>Mycena</taxon>
    </lineage>
</organism>
<dbReference type="Pfam" id="PF12417">
    <property type="entry name" value="DUF3669"/>
    <property type="match status" value="1"/>
</dbReference>
<sequence length="276" mass="30565">MSRAESPAEIILTRTRVGAGSFAAVYTTRYGRVAYKEVHTAANTTQLKSEYKLLARLHRTCNGTSFFSLPRAFAYCEPQSDAGALFISESTGNTGPPAHFPAATAEGPSLCRLYLGKIFDRTGQTARPRFFSTANFPLDEARYEALRGAVSDLPTLSEVAQGMGAMLALLHFRGLVDARDVEFVLGGDGYGDHTFYVIDFNQVRPFDPASGSVEPLVDAFFSNDPYYPRPRHGNPLYTEFKDAYLTACPDETRELAQAFIQTIEQKQAERDIQRDM</sequence>
<accession>A0AAD6VBV4</accession>
<dbReference type="PANTHER" id="PTHR40780:SF2">
    <property type="entry name" value="DUF3669 DOMAIN-CONTAINING PROTEIN"/>
    <property type="match status" value="1"/>
</dbReference>
<gene>
    <name evidence="2" type="ORF">GGX14DRAFT_368238</name>
</gene>
<reference evidence="2" key="1">
    <citation type="submission" date="2023-03" db="EMBL/GenBank/DDBJ databases">
        <title>Massive genome expansion in bonnet fungi (Mycena s.s.) driven by repeated elements and novel gene families across ecological guilds.</title>
        <authorList>
            <consortium name="Lawrence Berkeley National Laboratory"/>
            <person name="Harder C.B."/>
            <person name="Miyauchi S."/>
            <person name="Viragh M."/>
            <person name="Kuo A."/>
            <person name="Thoen E."/>
            <person name="Andreopoulos B."/>
            <person name="Lu D."/>
            <person name="Skrede I."/>
            <person name="Drula E."/>
            <person name="Henrissat B."/>
            <person name="Morin E."/>
            <person name="Kohler A."/>
            <person name="Barry K."/>
            <person name="LaButti K."/>
            <person name="Morin E."/>
            <person name="Salamov A."/>
            <person name="Lipzen A."/>
            <person name="Mereny Z."/>
            <person name="Hegedus B."/>
            <person name="Baldrian P."/>
            <person name="Stursova M."/>
            <person name="Weitz H."/>
            <person name="Taylor A."/>
            <person name="Grigoriev I.V."/>
            <person name="Nagy L.G."/>
            <person name="Martin F."/>
            <person name="Kauserud H."/>
        </authorList>
    </citation>
    <scope>NUCLEOTIDE SEQUENCE</scope>
    <source>
        <strain evidence="2">9144</strain>
    </source>
</reference>
<proteinExistence type="predicted"/>
<comment type="caution">
    <text evidence="2">The sequence shown here is derived from an EMBL/GenBank/DDBJ whole genome shotgun (WGS) entry which is preliminary data.</text>
</comment>
<dbReference type="EMBL" id="JARJCW010000044">
    <property type="protein sequence ID" value="KAJ7205302.1"/>
    <property type="molecule type" value="Genomic_DNA"/>
</dbReference>
<keyword evidence="3" id="KW-1185">Reference proteome</keyword>
<dbReference type="PANTHER" id="PTHR40780">
    <property type="entry name" value="DUF3669 DOMAIN-CONTAINING PROTEIN"/>
    <property type="match status" value="1"/>
</dbReference>
<evidence type="ECO:0000313" key="2">
    <source>
        <dbReference type="EMBL" id="KAJ7205302.1"/>
    </source>
</evidence>
<protein>
    <recommendedName>
        <fullName evidence="1">DUF3669 domain-containing protein</fullName>
    </recommendedName>
</protein>
<name>A0AAD6VBV4_9AGAR</name>
<dbReference type="Proteomes" id="UP001219525">
    <property type="component" value="Unassembled WGS sequence"/>
</dbReference>
<feature type="domain" description="DUF3669" evidence="1">
    <location>
        <begin position="196"/>
        <end position="248"/>
    </location>
</feature>
<evidence type="ECO:0000259" key="1">
    <source>
        <dbReference type="Pfam" id="PF12417"/>
    </source>
</evidence>
<dbReference type="AlphaFoldDB" id="A0AAD6VBV4"/>
<dbReference type="InterPro" id="IPR022137">
    <property type="entry name" value="Znf_prot_DUF3669"/>
</dbReference>